<evidence type="ECO:0008006" key="6">
    <source>
        <dbReference type="Google" id="ProtNLM"/>
    </source>
</evidence>
<comment type="subcellular location">
    <subcellularLocation>
        <location evidence="1">Membrane</location>
    </subcellularLocation>
</comment>
<evidence type="ECO:0000313" key="5">
    <source>
        <dbReference type="Proteomes" id="UP001140206"/>
    </source>
</evidence>
<keyword evidence="3" id="KW-0812">Transmembrane</keyword>
<evidence type="ECO:0000313" key="4">
    <source>
        <dbReference type="EMBL" id="KAJ4772010.1"/>
    </source>
</evidence>
<keyword evidence="3" id="KW-1133">Transmembrane helix</keyword>
<sequence>MSTSPSSSSMCYAKPPGHIDRPTNAYSFPHQHDSVHVLTSPSRSYQLPPQHRVLQRPIKRRTCLCSCCLWLSALIIIFIFLTALCFFFLYIFIQPRFPEFHLNHLALSEVKLTNQSGDLLLSSQFNVAVEATNKNTVLWFKYRDFNITTWTYGVKDKDTLLGYGVAQGFKQGQKNVTLVWSTISMQSEVSDATTAKDIVDKMKERELTVAVEVASSVLVMAGDWTVLKAPVDFQCKGAKAGAAKSGSNPRCQINSFRMLLGKLHLIKD</sequence>
<reference evidence="4" key="1">
    <citation type="submission" date="2022-08" db="EMBL/GenBank/DDBJ databases">
        <authorList>
            <person name="Marques A."/>
        </authorList>
    </citation>
    <scope>NUCLEOTIDE SEQUENCE</scope>
    <source>
        <strain evidence="4">RhyPub2mFocal</strain>
        <tissue evidence="4">Leaves</tissue>
    </source>
</reference>
<dbReference type="PANTHER" id="PTHR31234">
    <property type="entry name" value="LATE EMBRYOGENESIS ABUNDANT (LEA) HYDROXYPROLINE-RICH GLYCOPROTEIN FAMILY"/>
    <property type="match status" value="1"/>
</dbReference>
<accession>A0AAV8DS28</accession>
<organism evidence="4 5">
    <name type="scientific">Rhynchospora pubera</name>
    <dbReference type="NCBI Taxonomy" id="906938"/>
    <lineage>
        <taxon>Eukaryota</taxon>
        <taxon>Viridiplantae</taxon>
        <taxon>Streptophyta</taxon>
        <taxon>Embryophyta</taxon>
        <taxon>Tracheophyta</taxon>
        <taxon>Spermatophyta</taxon>
        <taxon>Magnoliopsida</taxon>
        <taxon>Liliopsida</taxon>
        <taxon>Poales</taxon>
        <taxon>Cyperaceae</taxon>
        <taxon>Cyperoideae</taxon>
        <taxon>Rhynchosporeae</taxon>
        <taxon>Rhynchospora</taxon>
    </lineage>
</organism>
<evidence type="ECO:0000256" key="3">
    <source>
        <dbReference type="SAM" id="Phobius"/>
    </source>
</evidence>
<dbReference type="EMBL" id="JAMFTS010000003">
    <property type="protein sequence ID" value="KAJ4772010.1"/>
    <property type="molecule type" value="Genomic_DNA"/>
</dbReference>
<evidence type="ECO:0000256" key="1">
    <source>
        <dbReference type="ARBA" id="ARBA00004370"/>
    </source>
</evidence>
<gene>
    <name evidence="4" type="ORF">LUZ62_056267</name>
</gene>
<protein>
    <recommendedName>
        <fullName evidence="6">Late embryogenesis abundant protein LEA-2 subgroup domain-containing protein</fullName>
    </recommendedName>
</protein>
<dbReference type="GO" id="GO:0005886">
    <property type="term" value="C:plasma membrane"/>
    <property type="evidence" value="ECO:0007669"/>
    <property type="project" value="TreeGrafter"/>
</dbReference>
<name>A0AAV8DS28_9POAL</name>
<evidence type="ECO:0000256" key="2">
    <source>
        <dbReference type="ARBA" id="ARBA00023136"/>
    </source>
</evidence>
<dbReference type="PANTHER" id="PTHR31234:SF2">
    <property type="entry name" value="OS05G0199100 PROTEIN"/>
    <property type="match status" value="1"/>
</dbReference>
<keyword evidence="5" id="KW-1185">Reference proteome</keyword>
<feature type="transmembrane region" description="Helical" evidence="3">
    <location>
        <begin position="69"/>
        <end position="93"/>
    </location>
</feature>
<dbReference type="Proteomes" id="UP001140206">
    <property type="component" value="Chromosome 3"/>
</dbReference>
<proteinExistence type="predicted"/>
<comment type="caution">
    <text evidence="4">The sequence shown here is derived from an EMBL/GenBank/DDBJ whole genome shotgun (WGS) entry which is preliminary data.</text>
</comment>
<dbReference type="AlphaFoldDB" id="A0AAV8DS28"/>
<dbReference type="GO" id="GO:0098542">
    <property type="term" value="P:defense response to other organism"/>
    <property type="evidence" value="ECO:0007669"/>
    <property type="project" value="InterPro"/>
</dbReference>
<dbReference type="InterPro" id="IPR044839">
    <property type="entry name" value="NDR1-like"/>
</dbReference>
<keyword evidence="2 3" id="KW-0472">Membrane</keyword>